<protein>
    <recommendedName>
        <fullName evidence="3">SCP domain-containing protein</fullName>
    </recommendedName>
</protein>
<accession>K5WAM0</accession>
<dbReference type="HOGENOM" id="CLU_035730_3_3_1"/>
<dbReference type="SMART" id="SM00198">
    <property type="entry name" value="SCP"/>
    <property type="match status" value="1"/>
</dbReference>
<dbReference type="Proteomes" id="UP000008370">
    <property type="component" value="Unassembled WGS sequence"/>
</dbReference>
<dbReference type="PANTHER" id="PTHR10334">
    <property type="entry name" value="CYSTEINE-RICH SECRETORY PROTEIN-RELATED"/>
    <property type="match status" value="1"/>
</dbReference>
<feature type="chain" id="PRO_5003889247" description="SCP domain-containing protein" evidence="2">
    <location>
        <begin position="26"/>
        <end position="391"/>
    </location>
</feature>
<evidence type="ECO:0000256" key="2">
    <source>
        <dbReference type="SAM" id="SignalP"/>
    </source>
</evidence>
<dbReference type="AlphaFoldDB" id="K5WAM0"/>
<evidence type="ECO:0000313" key="4">
    <source>
        <dbReference type="EMBL" id="EKM60983.1"/>
    </source>
</evidence>
<feature type="domain" description="SCP" evidence="3">
    <location>
        <begin position="251"/>
        <end position="383"/>
    </location>
</feature>
<dbReference type="RefSeq" id="XP_007390421.1">
    <property type="nucleotide sequence ID" value="XM_007390359.1"/>
</dbReference>
<proteinExistence type="predicted"/>
<dbReference type="GeneID" id="18914031"/>
<dbReference type="Gene3D" id="3.40.33.10">
    <property type="entry name" value="CAP"/>
    <property type="match status" value="1"/>
</dbReference>
<dbReference type="EMBL" id="JH930468">
    <property type="protein sequence ID" value="EKM60983.1"/>
    <property type="molecule type" value="Genomic_DNA"/>
</dbReference>
<name>K5WAM0_PHACS</name>
<dbReference type="InParanoid" id="K5WAM0"/>
<gene>
    <name evidence="4" type="ORF">PHACADRAFT_247249</name>
</gene>
<dbReference type="InterPro" id="IPR035940">
    <property type="entry name" value="CAP_sf"/>
</dbReference>
<evidence type="ECO:0000259" key="3">
    <source>
        <dbReference type="SMART" id="SM00198"/>
    </source>
</evidence>
<feature type="region of interest" description="Disordered" evidence="1">
    <location>
        <begin position="164"/>
        <end position="251"/>
    </location>
</feature>
<dbReference type="PRINTS" id="PR00837">
    <property type="entry name" value="V5TPXLIKE"/>
</dbReference>
<sequence length="391" mass="40047">MPRFVPVAPLLLFALLLALATEGLAGPSCARRNQGNSTCPSTCKKRWGYPGRVMGTDPWGQVMTVTMTDMGSVLTKACRVRPTPSSSSSPSSAAVIPTSAGVANVGGALPSFVSVSSSTVFSNVASAVQSTSLSLSSSVVQTTALTSQILSPASTSRFITSFTSAASVPPPSPTPKQPSPEPSPQPSPEPAPSPVQVSEDTAKPSTTSQAPPPAQTTATQAPPPAQTTTAQAPQTTESASASASGSDASSSDIEQYLNAHNTVRAQHGAVPLTWSNELASKAQQWANGCVFQHSGGTLGPFGENLAAGTGSSYDIATAVGSWTSEVSQYDPNNPVPSHFTQVVWKATTQVGCAEQQCSGIFAASFGLASYFVCEYSVQGNVIGEFAQNVQV</sequence>
<dbReference type="OrthoDB" id="337038at2759"/>
<organism evidence="4 5">
    <name type="scientific">Phanerochaete carnosa (strain HHB-10118-sp)</name>
    <name type="common">White-rot fungus</name>
    <name type="synonym">Peniophora carnosa</name>
    <dbReference type="NCBI Taxonomy" id="650164"/>
    <lineage>
        <taxon>Eukaryota</taxon>
        <taxon>Fungi</taxon>
        <taxon>Dikarya</taxon>
        <taxon>Basidiomycota</taxon>
        <taxon>Agaricomycotina</taxon>
        <taxon>Agaricomycetes</taxon>
        <taxon>Polyporales</taxon>
        <taxon>Phanerochaetaceae</taxon>
        <taxon>Phanerochaete</taxon>
    </lineage>
</organism>
<dbReference type="Pfam" id="PF00188">
    <property type="entry name" value="CAP"/>
    <property type="match status" value="1"/>
</dbReference>
<keyword evidence="5" id="KW-1185">Reference proteome</keyword>
<keyword evidence="2" id="KW-0732">Signal</keyword>
<dbReference type="InterPro" id="IPR014044">
    <property type="entry name" value="CAP_dom"/>
</dbReference>
<dbReference type="InterPro" id="IPR001283">
    <property type="entry name" value="CRISP-related"/>
</dbReference>
<reference evidence="4 5" key="1">
    <citation type="journal article" date="2012" name="BMC Genomics">
        <title>Comparative genomics of the white-rot fungi, Phanerochaete carnosa and P. chrysosporium, to elucidate the genetic basis of the distinct wood types they colonize.</title>
        <authorList>
            <person name="Suzuki H."/>
            <person name="MacDonald J."/>
            <person name="Syed K."/>
            <person name="Salamov A."/>
            <person name="Hori C."/>
            <person name="Aerts A."/>
            <person name="Henrissat B."/>
            <person name="Wiebenga A."/>
            <person name="vanKuyk P.A."/>
            <person name="Barry K."/>
            <person name="Lindquist E."/>
            <person name="LaButti K."/>
            <person name="Lapidus A."/>
            <person name="Lucas S."/>
            <person name="Coutinho P."/>
            <person name="Gong Y."/>
            <person name="Samejima M."/>
            <person name="Mahadevan R."/>
            <person name="Abou-Zaid M."/>
            <person name="de Vries R.P."/>
            <person name="Igarashi K."/>
            <person name="Yadav J.S."/>
            <person name="Grigoriev I.V."/>
            <person name="Master E.R."/>
        </authorList>
    </citation>
    <scope>NUCLEOTIDE SEQUENCE [LARGE SCALE GENOMIC DNA]</scope>
    <source>
        <strain evidence="4 5">HHB-10118-sp</strain>
    </source>
</reference>
<dbReference type="KEGG" id="pco:PHACADRAFT_247249"/>
<feature type="compositionally biased region" description="Pro residues" evidence="1">
    <location>
        <begin position="168"/>
        <end position="193"/>
    </location>
</feature>
<evidence type="ECO:0000256" key="1">
    <source>
        <dbReference type="SAM" id="MobiDB-lite"/>
    </source>
</evidence>
<feature type="compositionally biased region" description="Low complexity" evidence="1">
    <location>
        <begin position="194"/>
        <end position="251"/>
    </location>
</feature>
<evidence type="ECO:0000313" key="5">
    <source>
        <dbReference type="Proteomes" id="UP000008370"/>
    </source>
</evidence>
<dbReference type="SUPFAM" id="SSF55797">
    <property type="entry name" value="PR-1-like"/>
    <property type="match status" value="1"/>
</dbReference>
<feature type="signal peptide" evidence="2">
    <location>
        <begin position="1"/>
        <end position="25"/>
    </location>
</feature>